<evidence type="ECO:0000313" key="2">
    <source>
        <dbReference type="Proteomes" id="UP000092444"/>
    </source>
</evidence>
<organism evidence="1 2">
    <name type="scientific">Glossina morsitans morsitans</name>
    <name type="common">Savannah tsetse fly</name>
    <dbReference type="NCBI Taxonomy" id="37546"/>
    <lineage>
        <taxon>Eukaryota</taxon>
        <taxon>Metazoa</taxon>
        <taxon>Ecdysozoa</taxon>
        <taxon>Arthropoda</taxon>
        <taxon>Hexapoda</taxon>
        <taxon>Insecta</taxon>
        <taxon>Pterygota</taxon>
        <taxon>Neoptera</taxon>
        <taxon>Endopterygota</taxon>
        <taxon>Diptera</taxon>
        <taxon>Brachycera</taxon>
        <taxon>Muscomorpha</taxon>
        <taxon>Hippoboscoidea</taxon>
        <taxon>Glossinidae</taxon>
        <taxon>Glossina</taxon>
    </lineage>
</organism>
<accession>A0A1B0GED0</accession>
<proteinExistence type="predicted"/>
<sequence>MRKRQKSSSYSQRCRPVSLDAYTIDNTFVYNSMRLKNAALRSSKRSHANLAFDDPFLRHNALSTIKLTRFVQEKSNIYEEFRDVPQVTTRPDEVPLGCEDKNR</sequence>
<dbReference type="STRING" id="37546.A0A1B0GED0"/>
<dbReference type="EnsemblMetazoa" id="GMOY011654-RA">
    <property type="protein sequence ID" value="GMOY011654-PA"/>
    <property type="gene ID" value="GMOY011654"/>
</dbReference>
<protein>
    <submittedName>
        <fullName evidence="1">Uncharacterized protein</fullName>
    </submittedName>
</protein>
<evidence type="ECO:0000313" key="1">
    <source>
        <dbReference type="EnsemblMetazoa" id="GMOY011654-PA"/>
    </source>
</evidence>
<dbReference type="VEuPathDB" id="VectorBase:GMOY011654"/>
<dbReference type="EMBL" id="CCAG010012184">
    <property type="status" value="NOT_ANNOTATED_CDS"/>
    <property type="molecule type" value="Genomic_DNA"/>
</dbReference>
<dbReference type="AlphaFoldDB" id="A0A1B0GED0"/>
<name>A0A1B0GED0_GLOMM</name>
<reference evidence="1" key="1">
    <citation type="submission" date="2020-05" db="UniProtKB">
        <authorList>
            <consortium name="EnsemblMetazoa"/>
        </authorList>
    </citation>
    <scope>IDENTIFICATION</scope>
    <source>
        <strain evidence="1">Yale</strain>
    </source>
</reference>
<dbReference type="Proteomes" id="UP000092444">
    <property type="component" value="Unassembled WGS sequence"/>
</dbReference>
<keyword evidence="2" id="KW-1185">Reference proteome</keyword>